<sequence length="133" mass="13949">MIAVDTSVLVAAFASWHESHPAAREALRGARLVAHSLVETYSVLTRLPPPHRVVPDLAAWFLRRVATDAPLTLSAEEIAGLPELLAGRGVSGGAAYDALIAVTAVRHGAELVSLDSRAAATYRAIGAAHRLLA</sequence>
<evidence type="ECO:0000256" key="4">
    <source>
        <dbReference type="ARBA" id="ARBA00022801"/>
    </source>
</evidence>
<keyword evidence="4 6" id="KW-0378">Hydrolase</keyword>
<feature type="binding site" evidence="6">
    <location>
        <position position="97"/>
    </location>
    <ligand>
        <name>Mg(2+)</name>
        <dbReference type="ChEBI" id="CHEBI:18420"/>
    </ligand>
</feature>
<dbReference type="InterPro" id="IPR029060">
    <property type="entry name" value="PIN-like_dom_sf"/>
</dbReference>
<dbReference type="Proteomes" id="UP000183642">
    <property type="component" value="Unassembled WGS sequence"/>
</dbReference>
<organism evidence="8 9">
    <name type="scientific">Geodermatophilus obscurus</name>
    <dbReference type="NCBI Taxonomy" id="1861"/>
    <lineage>
        <taxon>Bacteria</taxon>
        <taxon>Bacillati</taxon>
        <taxon>Actinomycetota</taxon>
        <taxon>Actinomycetes</taxon>
        <taxon>Geodermatophilales</taxon>
        <taxon>Geodermatophilaceae</taxon>
        <taxon>Geodermatophilus</taxon>
    </lineage>
</organism>
<dbReference type="InterPro" id="IPR002716">
    <property type="entry name" value="PIN_dom"/>
</dbReference>
<dbReference type="HAMAP" id="MF_00265">
    <property type="entry name" value="VapC_Nob1"/>
    <property type="match status" value="1"/>
</dbReference>
<dbReference type="GO" id="GO:0000287">
    <property type="term" value="F:magnesium ion binding"/>
    <property type="evidence" value="ECO:0007669"/>
    <property type="project" value="UniProtKB-UniRule"/>
</dbReference>
<proteinExistence type="inferred from homology"/>
<dbReference type="GO" id="GO:0016787">
    <property type="term" value="F:hydrolase activity"/>
    <property type="evidence" value="ECO:0007669"/>
    <property type="project" value="UniProtKB-KW"/>
</dbReference>
<evidence type="ECO:0000256" key="5">
    <source>
        <dbReference type="ARBA" id="ARBA00022842"/>
    </source>
</evidence>
<dbReference type="CDD" id="cd18681">
    <property type="entry name" value="PIN_MtVapC27-VapC40_like"/>
    <property type="match status" value="1"/>
</dbReference>
<feature type="domain" description="PIN" evidence="7">
    <location>
        <begin position="2"/>
        <end position="122"/>
    </location>
</feature>
<dbReference type="AlphaFoldDB" id="A0A1I5DWL1"/>
<evidence type="ECO:0000256" key="3">
    <source>
        <dbReference type="ARBA" id="ARBA00022723"/>
    </source>
</evidence>
<keyword evidence="3 6" id="KW-0479">Metal-binding</keyword>
<protein>
    <recommendedName>
        <fullName evidence="6">Ribonuclease VapC</fullName>
        <shortName evidence="6">RNase VapC</shortName>
        <ecNumber evidence="6">3.1.-.-</ecNumber>
    </recommendedName>
    <alternativeName>
        <fullName evidence="6">Toxin VapC</fullName>
    </alternativeName>
</protein>
<evidence type="ECO:0000256" key="1">
    <source>
        <dbReference type="ARBA" id="ARBA00022649"/>
    </source>
</evidence>
<dbReference type="RefSeq" id="WP_075012470.1">
    <property type="nucleotide sequence ID" value="NZ_FOWE01000002.1"/>
</dbReference>
<keyword evidence="5 6" id="KW-0460">Magnesium</keyword>
<name>A0A1I5DWL1_9ACTN</name>
<keyword evidence="6" id="KW-0800">Toxin</keyword>
<evidence type="ECO:0000256" key="2">
    <source>
        <dbReference type="ARBA" id="ARBA00022722"/>
    </source>
</evidence>
<reference evidence="9" key="1">
    <citation type="submission" date="2016-10" db="EMBL/GenBank/DDBJ databases">
        <authorList>
            <person name="Varghese N."/>
            <person name="Submissions S."/>
        </authorList>
    </citation>
    <scope>NUCLEOTIDE SEQUENCE [LARGE SCALE GENOMIC DNA]</scope>
    <source>
        <strain evidence="9">DSM 43161</strain>
    </source>
</reference>
<evidence type="ECO:0000313" key="9">
    <source>
        <dbReference type="Proteomes" id="UP000183642"/>
    </source>
</evidence>
<keyword evidence="1 6" id="KW-1277">Toxin-antitoxin system</keyword>
<comment type="function">
    <text evidence="6">Toxic component of a toxin-antitoxin (TA) system. An RNase.</text>
</comment>
<dbReference type="InterPro" id="IPR022907">
    <property type="entry name" value="VapC_family"/>
</dbReference>
<dbReference type="SUPFAM" id="SSF88723">
    <property type="entry name" value="PIN domain-like"/>
    <property type="match status" value="1"/>
</dbReference>
<evidence type="ECO:0000256" key="6">
    <source>
        <dbReference type="HAMAP-Rule" id="MF_00265"/>
    </source>
</evidence>
<comment type="similarity">
    <text evidence="6">Belongs to the PINc/VapC protein family.</text>
</comment>
<evidence type="ECO:0000259" key="7">
    <source>
        <dbReference type="Pfam" id="PF01850"/>
    </source>
</evidence>
<dbReference type="EMBL" id="FOWE01000002">
    <property type="protein sequence ID" value="SFO03674.1"/>
    <property type="molecule type" value="Genomic_DNA"/>
</dbReference>
<evidence type="ECO:0000313" key="8">
    <source>
        <dbReference type="EMBL" id="SFO03674.1"/>
    </source>
</evidence>
<accession>A0A1I5DWL1</accession>
<dbReference type="GO" id="GO:0090729">
    <property type="term" value="F:toxin activity"/>
    <property type="evidence" value="ECO:0007669"/>
    <property type="project" value="UniProtKB-KW"/>
</dbReference>
<feature type="binding site" evidence="6">
    <location>
        <position position="5"/>
    </location>
    <ligand>
        <name>Mg(2+)</name>
        <dbReference type="ChEBI" id="CHEBI:18420"/>
    </ligand>
</feature>
<dbReference type="EC" id="3.1.-.-" evidence="6"/>
<keyword evidence="9" id="KW-1185">Reference proteome</keyword>
<comment type="cofactor">
    <cofactor evidence="6">
        <name>Mg(2+)</name>
        <dbReference type="ChEBI" id="CHEBI:18420"/>
    </cofactor>
</comment>
<dbReference type="GO" id="GO:0004540">
    <property type="term" value="F:RNA nuclease activity"/>
    <property type="evidence" value="ECO:0007669"/>
    <property type="project" value="InterPro"/>
</dbReference>
<dbReference type="Gene3D" id="3.40.50.1010">
    <property type="entry name" value="5'-nuclease"/>
    <property type="match status" value="1"/>
</dbReference>
<gene>
    <name evidence="6" type="primary">vapC</name>
    <name evidence="8" type="ORF">SAMN05660359_01109</name>
</gene>
<dbReference type="OrthoDB" id="25693at2"/>
<dbReference type="Pfam" id="PF01850">
    <property type="entry name" value="PIN"/>
    <property type="match status" value="1"/>
</dbReference>
<keyword evidence="2 6" id="KW-0540">Nuclease</keyword>